<dbReference type="Pfam" id="PF00702">
    <property type="entry name" value="Hydrolase"/>
    <property type="match status" value="1"/>
</dbReference>
<dbReference type="GO" id="GO:0005524">
    <property type="term" value="F:ATP binding"/>
    <property type="evidence" value="ECO:0007669"/>
    <property type="project" value="UniProtKB-UniRule"/>
</dbReference>
<dbReference type="InterPro" id="IPR059000">
    <property type="entry name" value="ATPase_P-type_domA"/>
</dbReference>
<dbReference type="InterPro" id="IPR008250">
    <property type="entry name" value="ATPase_P-typ_transduc_dom_A_sf"/>
</dbReference>
<feature type="domain" description="HMA" evidence="11">
    <location>
        <begin position="4"/>
        <end position="69"/>
    </location>
</feature>
<dbReference type="GO" id="GO:0055070">
    <property type="term" value="P:copper ion homeostasis"/>
    <property type="evidence" value="ECO:0007669"/>
    <property type="project" value="TreeGrafter"/>
</dbReference>
<protein>
    <submittedName>
        <fullName evidence="12">Heavy metal translocating P-type ATPase</fullName>
    </submittedName>
</protein>
<accession>A0A931N9E7</accession>
<dbReference type="NCBIfam" id="TIGR01511">
    <property type="entry name" value="ATPase-IB1_Cu"/>
    <property type="match status" value="1"/>
</dbReference>
<keyword evidence="8 10" id="KW-1133">Transmembrane helix</keyword>
<dbReference type="InterPro" id="IPR044492">
    <property type="entry name" value="P_typ_ATPase_HD_dom"/>
</dbReference>
<dbReference type="PROSITE" id="PS01047">
    <property type="entry name" value="HMA_1"/>
    <property type="match status" value="1"/>
</dbReference>
<dbReference type="PRINTS" id="PR00943">
    <property type="entry name" value="CUATPASE"/>
</dbReference>
<comment type="subcellular location">
    <subcellularLocation>
        <location evidence="10">Cell membrane</location>
    </subcellularLocation>
    <subcellularLocation>
        <location evidence="1">Endomembrane system</location>
        <topology evidence="1">Multi-pass membrane protein</topology>
    </subcellularLocation>
</comment>
<dbReference type="CDD" id="cd00371">
    <property type="entry name" value="HMA"/>
    <property type="match status" value="1"/>
</dbReference>
<feature type="transmembrane region" description="Helical" evidence="10">
    <location>
        <begin position="746"/>
        <end position="762"/>
    </location>
</feature>
<evidence type="ECO:0000256" key="3">
    <source>
        <dbReference type="ARBA" id="ARBA00022692"/>
    </source>
</evidence>
<dbReference type="PROSITE" id="PS00154">
    <property type="entry name" value="ATPASE_E1_E2"/>
    <property type="match status" value="1"/>
</dbReference>
<dbReference type="InterPro" id="IPR023298">
    <property type="entry name" value="ATPase_P-typ_TM_dom_sf"/>
</dbReference>
<reference evidence="12" key="1">
    <citation type="submission" date="2020-12" db="EMBL/GenBank/DDBJ databases">
        <title>The genome sequence of Inhella sp. 4Y17.</title>
        <authorList>
            <person name="Liu Y."/>
        </authorList>
    </citation>
    <scope>NUCLEOTIDE SEQUENCE</scope>
    <source>
        <strain evidence="12">4Y10</strain>
    </source>
</reference>
<dbReference type="InterPro" id="IPR036163">
    <property type="entry name" value="HMA_dom_sf"/>
</dbReference>
<keyword evidence="10" id="KW-1003">Cell membrane</keyword>
<dbReference type="SUPFAM" id="SSF56784">
    <property type="entry name" value="HAD-like"/>
    <property type="match status" value="1"/>
</dbReference>
<dbReference type="Pfam" id="PF00403">
    <property type="entry name" value="HMA"/>
    <property type="match status" value="1"/>
</dbReference>
<dbReference type="SFLD" id="SFLDG00002">
    <property type="entry name" value="C1.7:_P-type_atpase_like"/>
    <property type="match status" value="1"/>
</dbReference>
<dbReference type="Gene3D" id="3.40.1110.10">
    <property type="entry name" value="Calcium-transporting ATPase, cytoplasmic domain N"/>
    <property type="match status" value="1"/>
</dbReference>
<dbReference type="NCBIfam" id="TIGR01494">
    <property type="entry name" value="ATPase_P-type"/>
    <property type="match status" value="1"/>
</dbReference>
<gene>
    <name evidence="12" type="ORF">I7X43_00355</name>
</gene>
<keyword evidence="4 10" id="KW-0479">Metal-binding</keyword>
<dbReference type="RefSeq" id="WP_198098905.1">
    <property type="nucleotide sequence ID" value="NZ_JAEDAL010000001.1"/>
</dbReference>
<evidence type="ECO:0000256" key="6">
    <source>
        <dbReference type="ARBA" id="ARBA00022840"/>
    </source>
</evidence>
<keyword evidence="5 10" id="KW-0547">Nucleotide-binding</keyword>
<dbReference type="GO" id="GO:0043682">
    <property type="term" value="F:P-type divalent copper transporter activity"/>
    <property type="evidence" value="ECO:0007669"/>
    <property type="project" value="TreeGrafter"/>
</dbReference>
<dbReference type="SUPFAM" id="SSF81665">
    <property type="entry name" value="Calcium ATPase, transmembrane domain M"/>
    <property type="match status" value="1"/>
</dbReference>
<evidence type="ECO:0000313" key="13">
    <source>
        <dbReference type="Proteomes" id="UP000620139"/>
    </source>
</evidence>
<organism evidence="12 13">
    <name type="scientific">Inhella gelatinilytica</name>
    <dbReference type="NCBI Taxonomy" id="2795030"/>
    <lineage>
        <taxon>Bacteria</taxon>
        <taxon>Pseudomonadati</taxon>
        <taxon>Pseudomonadota</taxon>
        <taxon>Betaproteobacteria</taxon>
        <taxon>Burkholderiales</taxon>
        <taxon>Sphaerotilaceae</taxon>
        <taxon>Inhella</taxon>
    </lineage>
</organism>
<dbReference type="InterPro" id="IPR023214">
    <property type="entry name" value="HAD_sf"/>
</dbReference>
<dbReference type="SFLD" id="SFLDS00003">
    <property type="entry name" value="Haloacid_Dehalogenase"/>
    <property type="match status" value="1"/>
</dbReference>
<dbReference type="FunFam" id="2.70.150.10:FF:000002">
    <property type="entry name" value="Copper-transporting ATPase 1, putative"/>
    <property type="match status" value="1"/>
</dbReference>
<dbReference type="InterPro" id="IPR023299">
    <property type="entry name" value="ATPase_P-typ_cyto_dom_N"/>
</dbReference>
<dbReference type="Gene3D" id="3.40.50.1000">
    <property type="entry name" value="HAD superfamily/HAD-like"/>
    <property type="match status" value="1"/>
</dbReference>
<evidence type="ECO:0000256" key="8">
    <source>
        <dbReference type="ARBA" id="ARBA00022989"/>
    </source>
</evidence>
<feature type="transmembrane region" description="Helical" evidence="10">
    <location>
        <begin position="768"/>
        <end position="786"/>
    </location>
</feature>
<evidence type="ECO:0000256" key="10">
    <source>
        <dbReference type="RuleBase" id="RU362081"/>
    </source>
</evidence>
<dbReference type="PROSITE" id="PS50846">
    <property type="entry name" value="HMA_2"/>
    <property type="match status" value="2"/>
</dbReference>
<keyword evidence="9 10" id="KW-0472">Membrane</keyword>
<evidence type="ECO:0000256" key="9">
    <source>
        <dbReference type="ARBA" id="ARBA00023136"/>
    </source>
</evidence>
<dbReference type="GO" id="GO:0005886">
    <property type="term" value="C:plasma membrane"/>
    <property type="evidence" value="ECO:0007669"/>
    <property type="project" value="UniProtKB-SubCell"/>
</dbReference>
<dbReference type="Gene3D" id="3.30.70.100">
    <property type="match status" value="2"/>
</dbReference>
<dbReference type="GO" id="GO:0016887">
    <property type="term" value="F:ATP hydrolysis activity"/>
    <property type="evidence" value="ECO:0007669"/>
    <property type="project" value="InterPro"/>
</dbReference>
<evidence type="ECO:0000256" key="1">
    <source>
        <dbReference type="ARBA" id="ARBA00004127"/>
    </source>
</evidence>
<dbReference type="EMBL" id="JAEDAL010000001">
    <property type="protein sequence ID" value="MBH9551283.1"/>
    <property type="molecule type" value="Genomic_DNA"/>
</dbReference>
<feature type="transmembrane region" description="Helical" evidence="10">
    <location>
        <begin position="426"/>
        <end position="455"/>
    </location>
</feature>
<dbReference type="InterPro" id="IPR018303">
    <property type="entry name" value="ATPase_P-typ_P_site"/>
</dbReference>
<dbReference type="GO" id="GO:0012505">
    <property type="term" value="C:endomembrane system"/>
    <property type="evidence" value="ECO:0007669"/>
    <property type="project" value="UniProtKB-SubCell"/>
</dbReference>
<name>A0A931N9E7_9BURK</name>
<dbReference type="Proteomes" id="UP000620139">
    <property type="component" value="Unassembled WGS sequence"/>
</dbReference>
<dbReference type="SUPFAM" id="SSF55008">
    <property type="entry name" value="HMA, heavy metal-associated domain"/>
    <property type="match status" value="2"/>
</dbReference>
<proteinExistence type="inferred from homology"/>
<keyword evidence="7" id="KW-1278">Translocase</keyword>
<evidence type="ECO:0000256" key="5">
    <source>
        <dbReference type="ARBA" id="ARBA00022741"/>
    </source>
</evidence>
<dbReference type="SFLD" id="SFLDF00027">
    <property type="entry name" value="p-type_atpase"/>
    <property type="match status" value="1"/>
</dbReference>
<feature type="domain" description="HMA" evidence="11">
    <location>
        <begin position="71"/>
        <end position="136"/>
    </location>
</feature>
<comment type="caution">
    <text evidence="12">The sequence shown here is derived from an EMBL/GenBank/DDBJ whole genome shotgun (WGS) entry which is preliminary data.</text>
</comment>
<dbReference type="Pfam" id="PF00122">
    <property type="entry name" value="E1-E2_ATPase"/>
    <property type="match status" value="1"/>
</dbReference>
<dbReference type="PANTHER" id="PTHR43520:SF8">
    <property type="entry name" value="P-TYPE CU(+) TRANSPORTER"/>
    <property type="match status" value="1"/>
</dbReference>
<evidence type="ECO:0000259" key="11">
    <source>
        <dbReference type="PROSITE" id="PS50846"/>
    </source>
</evidence>
<dbReference type="InterPro" id="IPR027256">
    <property type="entry name" value="P-typ_ATPase_IB"/>
</dbReference>
<dbReference type="SUPFAM" id="SSF81653">
    <property type="entry name" value="Calcium ATPase, transduction domain A"/>
    <property type="match status" value="1"/>
</dbReference>
<sequence length="791" mass="83150">MASTELSLPISGMHCAACVARVEKALAATPGVVQADVLLTENRAQLKVEPGWSAITLMAALRKAGYDVPLTQATLHLDGLHDQADALRAHEALAKVPGVILVQVNLSASSVALQALPSTQSAPLLAAARAAGFGAALQTQTDAGAQLEREQARLRRDLFLAWALTLPLLAPMALMLGGIHWMIPGPAQAILATLVQLGPGRRFYKAAWAGLRARSPGMDVLVALGSTSAWGLSLWLLWRGAGSMELFFESGASILSFVLLGRYLEGRAKRATGSALRGLQELAPAQAELWRDEAWRLEPLSELKASDRVRVRPGGRIPCDGRVTEGRTHVDEAHLSGEPLPVAKEVGDVVRAGALNLDGVIELRASQTAAASSLAQLVRLVESAQASKAPIQRLADRVAARFVPAVLLLAVATLAAWTLAGRWGQGLIAAVSVLVVACPCALGLATPTAVVVGIGRAARRGLLVRDAAALEQMASLDRIVFDKTGTLTRGEPELLHIEPLGELNRLQVQALAAALSAGSEHPLARAIREAQSDLPTAAATEVRALAGLGLMGKVGEQRLHLGSSRYLLELGLSTAAWEASAQKQAARGLSVSWLAASQPEPQLLGLLSFGDRPRAEAARALADLRKQGLRCSLLSGDRPEAARAVAQQLGFGAQDEVHGGLLPQDKLGAIHTWRARGERVAMVGDGLNDAPALAAADVGIAITAQGRGTDVAAQASTLTLLSDDLRRIPEGLTLARRTLRAIRQNLFWAFGFNAVMLPLAMAGQLNPLWASAAMASSSLIVLGNALRLRRA</sequence>
<evidence type="ECO:0000256" key="4">
    <source>
        <dbReference type="ARBA" id="ARBA00022723"/>
    </source>
</evidence>
<dbReference type="Gene3D" id="2.70.150.10">
    <property type="entry name" value="Calcium-transporting ATPase, cytoplasmic transduction domain A"/>
    <property type="match status" value="1"/>
</dbReference>
<dbReference type="GO" id="GO:0005507">
    <property type="term" value="F:copper ion binding"/>
    <property type="evidence" value="ECO:0007669"/>
    <property type="project" value="TreeGrafter"/>
</dbReference>
<keyword evidence="3 10" id="KW-0812">Transmembrane</keyword>
<evidence type="ECO:0000256" key="2">
    <source>
        <dbReference type="ARBA" id="ARBA00006024"/>
    </source>
</evidence>
<dbReference type="InterPro" id="IPR006121">
    <property type="entry name" value="HMA_dom"/>
</dbReference>
<dbReference type="NCBIfam" id="TIGR01525">
    <property type="entry name" value="ATPase-IB_hvy"/>
    <property type="match status" value="1"/>
</dbReference>
<feature type="transmembrane region" description="Helical" evidence="10">
    <location>
        <begin position="158"/>
        <end position="175"/>
    </location>
</feature>
<dbReference type="InterPro" id="IPR036412">
    <property type="entry name" value="HAD-like_sf"/>
</dbReference>
<dbReference type="InterPro" id="IPR017969">
    <property type="entry name" value="Heavy-metal-associated_CS"/>
</dbReference>
<feature type="transmembrane region" description="Helical" evidence="10">
    <location>
        <begin position="398"/>
        <end position="420"/>
    </location>
</feature>
<keyword evidence="6 10" id="KW-0067">ATP-binding</keyword>
<keyword evidence="13" id="KW-1185">Reference proteome</keyword>
<comment type="similarity">
    <text evidence="2 10">Belongs to the cation transport ATPase (P-type) (TC 3.A.3) family. Type IB subfamily.</text>
</comment>
<evidence type="ECO:0000313" key="12">
    <source>
        <dbReference type="EMBL" id="MBH9551283.1"/>
    </source>
</evidence>
<dbReference type="PANTHER" id="PTHR43520">
    <property type="entry name" value="ATP7, ISOFORM B"/>
    <property type="match status" value="1"/>
</dbReference>
<dbReference type="PRINTS" id="PR00119">
    <property type="entry name" value="CATATPASE"/>
</dbReference>
<dbReference type="AlphaFoldDB" id="A0A931N9E7"/>
<feature type="transmembrane region" description="Helical" evidence="10">
    <location>
        <begin position="220"/>
        <end position="238"/>
    </location>
</feature>
<evidence type="ECO:0000256" key="7">
    <source>
        <dbReference type="ARBA" id="ARBA00022967"/>
    </source>
</evidence>
<dbReference type="InterPro" id="IPR001757">
    <property type="entry name" value="P_typ_ATPase"/>
</dbReference>